<evidence type="ECO:0000313" key="4">
    <source>
        <dbReference type="EMBL" id="KAG5833754.1"/>
    </source>
</evidence>
<dbReference type="PANTHER" id="PTHR34761:SF1">
    <property type="entry name" value="NUCLEOLUS AND NEURAL PROGENITOR PROTEIN"/>
    <property type="match status" value="1"/>
</dbReference>
<dbReference type="GO" id="GO:0045747">
    <property type="term" value="P:positive regulation of Notch signaling pathway"/>
    <property type="evidence" value="ECO:0007669"/>
    <property type="project" value="TreeGrafter"/>
</dbReference>
<accession>A0A9D3LQH4</accession>
<dbReference type="InterPro" id="IPR029058">
    <property type="entry name" value="AB_hydrolase_fold"/>
</dbReference>
<evidence type="ECO:0008006" key="6">
    <source>
        <dbReference type="Google" id="ProtNLM"/>
    </source>
</evidence>
<protein>
    <recommendedName>
        <fullName evidence="6">KANL3/Tex30 alpha/beta hydrolase-like domain-containing protein</fullName>
    </recommendedName>
</protein>
<gene>
    <name evidence="4" type="ORF">ANANG_G00279230</name>
</gene>
<dbReference type="Pfam" id="PF14780">
    <property type="entry name" value="NEPRO_N"/>
    <property type="match status" value="1"/>
</dbReference>
<organism evidence="4 5">
    <name type="scientific">Anguilla anguilla</name>
    <name type="common">European freshwater eel</name>
    <name type="synonym">Muraena anguilla</name>
    <dbReference type="NCBI Taxonomy" id="7936"/>
    <lineage>
        <taxon>Eukaryota</taxon>
        <taxon>Metazoa</taxon>
        <taxon>Chordata</taxon>
        <taxon>Craniata</taxon>
        <taxon>Vertebrata</taxon>
        <taxon>Euteleostomi</taxon>
        <taxon>Actinopterygii</taxon>
        <taxon>Neopterygii</taxon>
        <taxon>Teleostei</taxon>
        <taxon>Anguilliformes</taxon>
        <taxon>Anguillidae</taxon>
        <taxon>Anguilla</taxon>
    </lineage>
</organism>
<dbReference type="Pfam" id="PF20408">
    <property type="entry name" value="Abhydrolase_11"/>
    <property type="match status" value="1"/>
</dbReference>
<dbReference type="Gene3D" id="3.40.50.1820">
    <property type="entry name" value="alpha/beta hydrolase"/>
    <property type="match status" value="1"/>
</dbReference>
<dbReference type="InterPro" id="IPR052835">
    <property type="entry name" value="Nepro"/>
</dbReference>
<feature type="domain" description="Nucleolus and neural progenitor protein-like N-terminal" evidence="2">
    <location>
        <begin position="226"/>
        <end position="416"/>
    </location>
</feature>
<dbReference type="EMBL" id="JAFIRN010000016">
    <property type="protein sequence ID" value="KAG5833754.1"/>
    <property type="molecule type" value="Genomic_DNA"/>
</dbReference>
<sequence length="720" mass="80866">MNLFHEDKVKIPFGSKHLDAAICIPAEASDVRTAVVLTHGAGGDMNFRHLVLLAEALSSAGLLCLRFTCKGLNLVYRVRAYNAIVEYIQNLKTFTFKNIFLGGRSMGARAAAALVKQLSEEAGDSVQGLICLSFPLHPPGQMHAHSKRSEHLLGLTQTPVLFVSGTDDDMCQRDLLEDLRKKMKVPTAVHWIEGGSHGLAVKGRPEEEATSVSEYLLGTNMEVDLWNRISIPRPGAISTTRIPFNKSTDSEVTHLLKASETVLKLLRSKVLQTEVRVLYALLYVLNNSLRQHLPFRAIKQVEQCINRLKDMKLESVLQDLKEMCPTKVQRLVGKRTGQCEVPSQPTLEWMCLKVLGACKLMICMAERCSRAFQLAGQHLHWREFIVLNLVLMSMLSRLWAFSNGIIRTLAPVYEKMMVLLQEVSQAKPMPFLSDFILPTDLEAFLGPIVHRGGKEQEEEASMLAQEIESGSDRVDLGSVVSQSRAEVTDHLGGFDLKSMLKRPYGKNNQFVFGRLTSCELDIPKTKSTSQKLAVIGQKKSFLKKLKTVSSLSDMGAHLQEMIDWFRSRKMRRESSCLRLLQLKCLRLKRLEAQGLRVNRKLQSLRGEMGRALYPGEARRTEHFLFLQRYRTRHCHSLHRQWRRLHCRALFSSNRKRSYKCSRRGGPSQTLAGGRLSPEEGTGGGGGVTNEDTARDEKSHGMHACTSGQDDIDDIFASIGF</sequence>
<dbReference type="InterPro" id="IPR027951">
    <property type="entry name" value="Nepro_N"/>
</dbReference>
<evidence type="ECO:0000259" key="3">
    <source>
        <dbReference type="Pfam" id="PF20408"/>
    </source>
</evidence>
<evidence type="ECO:0000313" key="5">
    <source>
        <dbReference type="Proteomes" id="UP001044222"/>
    </source>
</evidence>
<feature type="region of interest" description="Disordered" evidence="1">
    <location>
        <begin position="657"/>
        <end position="705"/>
    </location>
</feature>
<proteinExistence type="predicted"/>
<keyword evidence="5" id="KW-1185">Reference proteome</keyword>
<feature type="domain" description="KANL3/Tex30 alpha/beta hydrolase-like" evidence="3">
    <location>
        <begin position="32"/>
        <end position="210"/>
    </location>
</feature>
<reference evidence="4" key="1">
    <citation type="submission" date="2021-01" db="EMBL/GenBank/DDBJ databases">
        <title>A chromosome-scale assembly of European eel, Anguilla anguilla.</title>
        <authorList>
            <person name="Henkel C."/>
            <person name="Jong-Raadsen S.A."/>
            <person name="Dufour S."/>
            <person name="Weltzien F.-A."/>
            <person name="Palstra A.P."/>
            <person name="Pelster B."/>
            <person name="Spaink H.P."/>
            <person name="Van Den Thillart G.E."/>
            <person name="Jansen H."/>
            <person name="Zahm M."/>
            <person name="Klopp C."/>
            <person name="Cedric C."/>
            <person name="Louis A."/>
            <person name="Berthelot C."/>
            <person name="Parey E."/>
            <person name="Roest Crollius H."/>
            <person name="Montfort J."/>
            <person name="Robinson-Rechavi M."/>
            <person name="Bucao C."/>
            <person name="Bouchez O."/>
            <person name="Gislard M."/>
            <person name="Lluch J."/>
            <person name="Milhes M."/>
            <person name="Lampietro C."/>
            <person name="Lopez Roques C."/>
            <person name="Donnadieu C."/>
            <person name="Braasch I."/>
            <person name="Desvignes T."/>
            <person name="Postlethwait J."/>
            <person name="Bobe J."/>
            <person name="Guiguen Y."/>
            <person name="Dirks R."/>
        </authorList>
    </citation>
    <scope>NUCLEOTIDE SEQUENCE</scope>
    <source>
        <strain evidence="4">Tag_6206</strain>
        <tissue evidence="4">Liver</tissue>
    </source>
</reference>
<name>A0A9D3LQH4_ANGAN</name>
<evidence type="ECO:0000259" key="2">
    <source>
        <dbReference type="Pfam" id="PF14780"/>
    </source>
</evidence>
<comment type="caution">
    <text evidence="4">The sequence shown here is derived from an EMBL/GenBank/DDBJ whole genome shotgun (WGS) entry which is preliminary data.</text>
</comment>
<dbReference type="Proteomes" id="UP001044222">
    <property type="component" value="Chromosome 16"/>
</dbReference>
<dbReference type="PANTHER" id="PTHR34761">
    <property type="entry name" value="NUCLEOLUS AND NEURAL PROGENITOR PROTEIN"/>
    <property type="match status" value="1"/>
</dbReference>
<dbReference type="AlphaFoldDB" id="A0A9D3LQH4"/>
<dbReference type="InterPro" id="IPR046879">
    <property type="entry name" value="KANL3/Tex30_Abhydrolase"/>
</dbReference>
<dbReference type="SUPFAM" id="SSF53474">
    <property type="entry name" value="alpha/beta-Hydrolases"/>
    <property type="match status" value="1"/>
</dbReference>
<dbReference type="GO" id="GO:0005634">
    <property type="term" value="C:nucleus"/>
    <property type="evidence" value="ECO:0007669"/>
    <property type="project" value="TreeGrafter"/>
</dbReference>
<evidence type="ECO:0000256" key="1">
    <source>
        <dbReference type="SAM" id="MobiDB-lite"/>
    </source>
</evidence>